<dbReference type="Pfam" id="PF02922">
    <property type="entry name" value="CBM_48"/>
    <property type="match status" value="1"/>
</dbReference>
<evidence type="ECO:0000256" key="1">
    <source>
        <dbReference type="ARBA" id="ARBA00008061"/>
    </source>
</evidence>
<dbReference type="Proteomes" id="UP000831537">
    <property type="component" value="Chromosome"/>
</dbReference>
<accession>A0ABY4GPM9</accession>
<feature type="domain" description="Glycosyl hydrolase family 13 catalytic" evidence="2">
    <location>
        <begin position="236"/>
        <end position="605"/>
    </location>
</feature>
<dbReference type="InterPro" id="IPR004193">
    <property type="entry name" value="Glyco_hydro_13_N"/>
</dbReference>
<comment type="similarity">
    <text evidence="1">Belongs to the glycosyl hydrolase 13 family.</text>
</comment>
<name>A0ABY4GPM9_9BACI</name>
<dbReference type="InterPro" id="IPR014756">
    <property type="entry name" value="Ig_E-set"/>
</dbReference>
<dbReference type="NCBIfam" id="TIGR02104">
    <property type="entry name" value="pulA_typeI"/>
    <property type="match status" value="1"/>
</dbReference>
<protein>
    <submittedName>
        <fullName evidence="3">Type I pullulanase</fullName>
        <ecNumber evidence="3">3.2.1.41</ecNumber>
    </submittedName>
</protein>
<proteinExistence type="inferred from homology"/>
<gene>
    <name evidence="3" type="primary">pulA</name>
    <name evidence="3" type="ORF">MUN87_04640</name>
</gene>
<sequence length="702" mass="80066">MDCFQAYIDEPDVVVLEHPDTAFVSRENVKVIASSQSFQVLSIERADEHTLYLHLEETVVLGEEMHLIVGDNYIPIDPRHIVWTDWFERHYTAEAEELGANYTTEKTTFKVWSPTATKVEVCMNNKRYPMIRKTNGVWQLEMNGDLAGSPFQYAVTINRKEQLVNDPYAKGMKANSECSVVMDLSKTDPTAFRQLSSPSVEKQDAVIYELHVRDATVAATSGVQHRGKYLGLTEKNTTTEEDYATALYYMKELGITHVQLLPIQDYARVDERNPSCQYNWGYDPLYYMVPEGSYATNPDEPMTRIIECKRMVAAFHEQGIGVILDVVFNHVFAYEHSVLEALVPGYYFRFYQDGTISNGSGTGNDLATERVMVRKLLLETIDYWLEEFRVDGFRFDLMGLIDVETMTAISERCQACDRPILLLGEGWEMETAITSDKHKKASLSQASVLPNISFFNDQYRDVLKGNLFDQNQKGFVNGNGQFHDRIAALIAGSADSRFGNTLFSTPLQSVNYVECHDNLTLADFFARSNPDVSEEKQKRMHQLATGMVLLSQGVPFLHAGQEFYRSKNGNENSYNAGDEINQLDWLQRVKEDENVVWVQQLIALRNQYPHFRLGNEDKTKAFLHIIPAPLPVFAYMLIGPNEDFTIFINPTNEVKKTNLAALGRWEKIVSNYSTASAPVYFTDQTEIELAGYELAVWKKNRW</sequence>
<dbReference type="EC" id="3.2.1.41" evidence="3"/>
<reference evidence="3 4" key="1">
    <citation type="submission" date="2022-04" db="EMBL/GenBank/DDBJ databases">
        <title>Gracilibacillus sp. isolated from saltern.</title>
        <authorList>
            <person name="Won M."/>
            <person name="Lee C.-M."/>
            <person name="Woen H.-Y."/>
            <person name="Kwon S.-W."/>
        </authorList>
    </citation>
    <scope>NUCLEOTIDE SEQUENCE [LARGE SCALE GENOMIC DNA]</scope>
    <source>
        <strain evidence="3 4">SSPM10-3</strain>
    </source>
</reference>
<keyword evidence="4" id="KW-1185">Reference proteome</keyword>
<evidence type="ECO:0000259" key="2">
    <source>
        <dbReference type="SMART" id="SM00642"/>
    </source>
</evidence>
<dbReference type="InterPro" id="IPR013783">
    <property type="entry name" value="Ig-like_fold"/>
</dbReference>
<keyword evidence="3" id="KW-0378">Hydrolase</keyword>
<dbReference type="InterPro" id="IPR006047">
    <property type="entry name" value="GH13_cat_dom"/>
</dbReference>
<dbReference type="EMBL" id="CP095071">
    <property type="protein sequence ID" value="UOQ86189.1"/>
    <property type="molecule type" value="Genomic_DNA"/>
</dbReference>
<dbReference type="GO" id="GO:0051060">
    <property type="term" value="F:pullulanase activity"/>
    <property type="evidence" value="ECO:0007669"/>
    <property type="project" value="UniProtKB-EC"/>
</dbReference>
<dbReference type="Gene3D" id="2.60.40.10">
    <property type="entry name" value="Immunoglobulins"/>
    <property type="match status" value="1"/>
</dbReference>
<dbReference type="CDD" id="cd02860">
    <property type="entry name" value="E_set_Pullulanase"/>
    <property type="match status" value="1"/>
</dbReference>
<dbReference type="Pfam" id="PF00128">
    <property type="entry name" value="Alpha-amylase"/>
    <property type="match status" value="2"/>
</dbReference>
<dbReference type="SUPFAM" id="SSF81296">
    <property type="entry name" value="E set domains"/>
    <property type="match status" value="1"/>
</dbReference>
<dbReference type="CDD" id="cd11341">
    <property type="entry name" value="AmyAc_Pullulanase_LD-like"/>
    <property type="match status" value="1"/>
</dbReference>
<keyword evidence="3" id="KW-0326">Glycosidase</keyword>
<dbReference type="Gene3D" id="3.20.20.80">
    <property type="entry name" value="Glycosidases"/>
    <property type="match status" value="1"/>
</dbReference>
<dbReference type="SUPFAM" id="SSF51445">
    <property type="entry name" value="(Trans)glycosidases"/>
    <property type="match status" value="1"/>
</dbReference>
<dbReference type="RefSeq" id="WP_244746510.1">
    <property type="nucleotide sequence ID" value="NZ_CP095071.1"/>
</dbReference>
<evidence type="ECO:0000313" key="4">
    <source>
        <dbReference type="Proteomes" id="UP000831537"/>
    </source>
</evidence>
<dbReference type="InterPro" id="IPR017853">
    <property type="entry name" value="GH"/>
</dbReference>
<evidence type="ECO:0000313" key="3">
    <source>
        <dbReference type="EMBL" id="UOQ86189.1"/>
    </source>
</evidence>
<dbReference type="SMART" id="SM00642">
    <property type="entry name" value="Aamy"/>
    <property type="match status" value="1"/>
</dbReference>
<dbReference type="PANTHER" id="PTHR43002">
    <property type="entry name" value="GLYCOGEN DEBRANCHING ENZYME"/>
    <property type="match status" value="1"/>
</dbReference>
<organism evidence="3 4">
    <name type="scientific">Gracilibacillus salinarum</name>
    <dbReference type="NCBI Taxonomy" id="2932255"/>
    <lineage>
        <taxon>Bacteria</taxon>
        <taxon>Bacillati</taxon>
        <taxon>Bacillota</taxon>
        <taxon>Bacilli</taxon>
        <taxon>Bacillales</taxon>
        <taxon>Bacillaceae</taxon>
        <taxon>Gracilibacillus</taxon>
    </lineage>
</organism>
<dbReference type="InterPro" id="IPR011840">
    <property type="entry name" value="PulA_typeI"/>
</dbReference>